<dbReference type="Proteomes" id="UP000198538">
    <property type="component" value="Unassembled WGS sequence"/>
</dbReference>
<evidence type="ECO:0000259" key="9">
    <source>
        <dbReference type="Pfam" id="PF00920"/>
    </source>
</evidence>
<dbReference type="GO" id="GO:0046395">
    <property type="term" value="P:carboxylic acid catabolic process"/>
    <property type="evidence" value="ECO:0007669"/>
    <property type="project" value="UniProtKB-ARBA"/>
</dbReference>
<dbReference type="EMBL" id="FMVM01000002">
    <property type="protein sequence ID" value="SCY08158.1"/>
    <property type="molecule type" value="Genomic_DNA"/>
</dbReference>
<keyword evidence="12" id="KW-1185">Reference proteome</keyword>
<comment type="function">
    <text evidence="7">Catalyzes the dehydration of D-xylonic acid to form 2-dehydro-3-deoxy-D-pentonate.</text>
</comment>
<dbReference type="Pfam" id="PF00920">
    <property type="entry name" value="ILVD_EDD_N"/>
    <property type="match status" value="1"/>
</dbReference>
<dbReference type="InterPro" id="IPR037237">
    <property type="entry name" value="IlvD/EDD_N"/>
</dbReference>
<keyword evidence="2" id="KW-0001">2Fe-2S</keyword>
<dbReference type="SUPFAM" id="SSF52016">
    <property type="entry name" value="LeuD/IlvD-like"/>
    <property type="match status" value="1"/>
</dbReference>
<dbReference type="Gene3D" id="3.50.30.80">
    <property type="entry name" value="IlvD/EDD C-terminal domain-like"/>
    <property type="match status" value="1"/>
</dbReference>
<dbReference type="Pfam" id="PF24877">
    <property type="entry name" value="ILV_EDD_C"/>
    <property type="match status" value="1"/>
</dbReference>
<sequence>MYEQIRSIMGENSPDLSNNQSDLFTIQAHAPGVEGRLPLTDDLLRNAPSGDLFGMSQNVGMGWKPGELNGKQYLILSTQGGIRNEDGSPTALGYHTGHWEVGLLMKAAADELSSRGGIPFAGYVSDPCDGRSQGTTGMFDSLPYRNDAAMVFRRLIRSLPTRKGVLGVATCDKGLPAMMLALAGMPQLPGVIVPGGVTLPPTDGEDAGKIQTIGARYSSGELSLEMASELGCRACATPGGGCQFLGTAATAQVVAEAMGMTVPHAALAPSGQPIWLEMARQSSRALIQMETQGLRMADIITDASIRNAMVVHAAFGGSTNLLLHIPAIAHAAGLTLPDVQDWIQVNKHVPRLVSALPNGPIFYPTIRVFQAGGVPEVMLHLRRLGLLDETVKTVTGTSLSHVLDWWESSERRHVIRKQLQEVDGIDPDSVIMSAEHSQRLGISSTVTFPTGNIAPEGSVIKSTSIDPDVLDEQGVYRHKGLAKVFTTEREAIRAIKTGGIVAGDIIVLLGRGPSGTGMEETYQLTSALKHLSFGKHVSLITDARFSGVSTGACIGHVGPEALAGGPIGKLRNGDLIDIVVDRSTLDGSVNFVGAEGIEVSPEEGALILAQRPFHPDMRPDQALPDDTRLWAALQSVSGGTWRGNIYDVDRIITALEAGKKALGWN</sequence>
<dbReference type="AlphaFoldDB" id="A0A1G5D0W0"/>
<evidence type="ECO:0000256" key="2">
    <source>
        <dbReference type="ARBA" id="ARBA00022714"/>
    </source>
</evidence>
<name>A0A1G5D0W0_9BACL</name>
<dbReference type="FunFam" id="3.50.30.80:FF:000002">
    <property type="entry name" value="Dehydratase, YjhG/YagF family"/>
    <property type="match status" value="1"/>
</dbReference>
<dbReference type="PANTHER" id="PTHR43661">
    <property type="entry name" value="D-XYLONATE DEHYDRATASE"/>
    <property type="match status" value="1"/>
</dbReference>
<evidence type="ECO:0000259" key="10">
    <source>
        <dbReference type="Pfam" id="PF24877"/>
    </source>
</evidence>
<keyword evidence="2" id="KW-0408">Iron</keyword>
<dbReference type="GO" id="GO:0032787">
    <property type="term" value="P:monocarboxylic acid metabolic process"/>
    <property type="evidence" value="ECO:0007669"/>
    <property type="project" value="UniProtKB-ARBA"/>
</dbReference>
<keyword evidence="4" id="KW-0456">Lyase</keyword>
<evidence type="ECO:0000256" key="5">
    <source>
        <dbReference type="ARBA" id="ARBA00023304"/>
    </source>
</evidence>
<dbReference type="NCBIfam" id="TIGR03432">
    <property type="entry name" value="yjhG_yagF"/>
    <property type="match status" value="1"/>
</dbReference>
<evidence type="ECO:0000313" key="12">
    <source>
        <dbReference type="Proteomes" id="UP000198538"/>
    </source>
</evidence>
<dbReference type="GO" id="GO:0005975">
    <property type="term" value="P:carbohydrate metabolic process"/>
    <property type="evidence" value="ECO:0007669"/>
    <property type="project" value="UniProtKB-ARBA"/>
</dbReference>
<dbReference type="SUPFAM" id="SSF143975">
    <property type="entry name" value="IlvD/EDD N-terminal domain-like"/>
    <property type="match status" value="1"/>
</dbReference>
<evidence type="ECO:0000256" key="7">
    <source>
        <dbReference type="ARBA" id="ARBA00053385"/>
    </source>
</evidence>
<dbReference type="GO" id="GO:0050401">
    <property type="term" value="F:xylonate dehydratase activity"/>
    <property type="evidence" value="ECO:0007669"/>
    <property type="project" value="UniProtKB-EC"/>
</dbReference>
<evidence type="ECO:0000256" key="4">
    <source>
        <dbReference type="ARBA" id="ARBA00023239"/>
    </source>
</evidence>
<organism evidence="11 12">
    <name type="scientific">Paenibacillus polysaccharolyticus</name>
    <dbReference type="NCBI Taxonomy" id="582692"/>
    <lineage>
        <taxon>Bacteria</taxon>
        <taxon>Bacillati</taxon>
        <taxon>Bacillota</taxon>
        <taxon>Bacilli</taxon>
        <taxon>Bacillales</taxon>
        <taxon>Paenibacillaceae</taxon>
        <taxon>Paenibacillus</taxon>
    </lineage>
</organism>
<dbReference type="RefSeq" id="WP_090916197.1">
    <property type="nucleotide sequence ID" value="NZ_FMVM01000002.1"/>
</dbReference>
<dbReference type="InterPro" id="IPR020558">
    <property type="entry name" value="DiOHA_6PGluconate_deHydtase_CS"/>
</dbReference>
<comment type="similarity">
    <text evidence="1">Belongs to the IlvD/Edd family.</text>
</comment>
<accession>A0A1G5D0W0</accession>
<dbReference type="PROSITE" id="PS00887">
    <property type="entry name" value="ILVD_EDD_2"/>
    <property type="match status" value="1"/>
</dbReference>
<evidence type="ECO:0000313" key="11">
    <source>
        <dbReference type="EMBL" id="SCY08158.1"/>
    </source>
</evidence>
<evidence type="ECO:0000256" key="3">
    <source>
        <dbReference type="ARBA" id="ARBA00023014"/>
    </source>
</evidence>
<dbReference type="GO" id="GO:0051537">
    <property type="term" value="F:2 iron, 2 sulfur cluster binding"/>
    <property type="evidence" value="ECO:0007669"/>
    <property type="project" value="UniProtKB-KW"/>
</dbReference>
<dbReference type="EC" id="4.2.1.82" evidence="8"/>
<dbReference type="InterPro" id="IPR056740">
    <property type="entry name" value="ILV_EDD_C"/>
</dbReference>
<protein>
    <recommendedName>
        <fullName evidence="8">xylonate dehydratase</fullName>
        <ecNumber evidence="8">4.2.1.82</ecNumber>
    </recommendedName>
</protein>
<keyword evidence="5" id="KW-0028">Amino-acid biosynthesis</keyword>
<dbReference type="PROSITE" id="PS00886">
    <property type="entry name" value="ILVD_EDD_1"/>
    <property type="match status" value="1"/>
</dbReference>
<evidence type="ECO:0000256" key="6">
    <source>
        <dbReference type="ARBA" id="ARBA00051671"/>
    </source>
</evidence>
<proteinExistence type="inferred from homology"/>
<keyword evidence="2" id="KW-0479">Metal-binding</keyword>
<dbReference type="GO" id="GO:0005829">
    <property type="term" value="C:cytosol"/>
    <property type="evidence" value="ECO:0007669"/>
    <property type="project" value="TreeGrafter"/>
</dbReference>
<dbReference type="InterPro" id="IPR017798">
    <property type="entry name" value="Dehydratase_YjhG/YagF"/>
</dbReference>
<feature type="domain" description="Dihydroxy-acid/6-phosphogluconate dehydratase C-terminal" evidence="10">
    <location>
        <begin position="449"/>
        <end position="589"/>
    </location>
</feature>
<keyword evidence="3" id="KW-0411">Iron-sulfur</keyword>
<evidence type="ECO:0000256" key="1">
    <source>
        <dbReference type="ARBA" id="ARBA00006486"/>
    </source>
</evidence>
<dbReference type="PANTHER" id="PTHR43661:SF3">
    <property type="entry name" value="D-XYLONATE DEHYDRATASE YAGF-RELATED"/>
    <property type="match status" value="1"/>
</dbReference>
<dbReference type="STRING" id="582692.SAMN05720606_102281"/>
<feature type="domain" description="Dihydroxy-acid/6-phosphogluconate dehydratase N-terminal" evidence="9">
    <location>
        <begin position="94"/>
        <end position="400"/>
    </location>
</feature>
<dbReference type="GO" id="GO:0009082">
    <property type="term" value="P:branched-chain amino acid biosynthetic process"/>
    <property type="evidence" value="ECO:0007669"/>
    <property type="project" value="UniProtKB-KW"/>
</dbReference>
<gene>
    <name evidence="11" type="ORF">SAMN05720606_102281</name>
</gene>
<keyword evidence="5" id="KW-0100">Branched-chain amino acid biosynthesis</keyword>
<reference evidence="12" key="1">
    <citation type="submission" date="2016-10" db="EMBL/GenBank/DDBJ databases">
        <authorList>
            <person name="Varghese N."/>
            <person name="Submissions S."/>
        </authorList>
    </citation>
    <scope>NUCLEOTIDE SEQUENCE [LARGE SCALE GENOMIC DNA]</scope>
    <source>
        <strain evidence="12">BL9</strain>
    </source>
</reference>
<dbReference type="InterPro" id="IPR000581">
    <property type="entry name" value="ILV_EDD_N"/>
</dbReference>
<dbReference type="InterPro" id="IPR042096">
    <property type="entry name" value="Dihydro-acid_dehy_C"/>
</dbReference>
<evidence type="ECO:0000256" key="8">
    <source>
        <dbReference type="ARBA" id="ARBA00067032"/>
    </source>
</evidence>
<comment type="catalytic activity">
    <reaction evidence="6">
        <text>D-xylonate = 2-dehydro-3-deoxy-D-arabinonate + H2O</text>
        <dbReference type="Rhea" id="RHEA:19157"/>
        <dbReference type="ChEBI" id="CHEBI:15377"/>
        <dbReference type="ChEBI" id="CHEBI:16699"/>
        <dbReference type="ChEBI" id="CHEBI:17746"/>
        <dbReference type="EC" id="4.2.1.82"/>
    </reaction>
</comment>